<proteinExistence type="predicted"/>
<keyword evidence="3" id="KW-1185">Reference proteome</keyword>
<evidence type="ECO:0000259" key="1">
    <source>
        <dbReference type="PROSITE" id="PS50206"/>
    </source>
</evidence>
<feature type="domain" description="Rhodanese" evidence="1">
    <location>
        <begin position="52"/>
        <end position="142"/>
    </location>
</feature>
<sequence length="144" mass="15090">MNFAELAAFAGRNPILSSALAGLTLAILGMEAMRLLRGGHRLAPAALTALVNREDALVLDVRVAADFEKGHIPGAKQLALAEVKPEHKLLAMAKSRPVVLVCKAGQSAEGAASMLRKAGFERVFVLDGGIDGWQQAGLPLAKGR</sequence>
<evidence type="ECO:0000313" key="2">
    <source>
        <dbReference type="EMBL" id="QDQ73968.1"/>
    </source>
</evidence>
<dbReference type="InterPro" id="IPR001763">
    <property type="entry name" value="Rhodanese-like_dom"/>
</dbReference>
<dbReference type="InterPro" id="IPR036873">
    <property type="entry name" value="Rhodanese-like_dom_sf"/>
</dbReference>
<evidence type="ECO:0000313" key="3">
    <source>
        <dbReference type="Proteomes" id="UP000315891"/>
    </source>
</evidence>
<dbReference type="CDD" id="cd00158">
    <property type="entry name" value="RHOD"/>
    <property type="match status" value="1"/>
</dbReference>
<dbReference type="OrthoDB" id="9808735at2"/>
<dbReference type="PANTHER" id="PTHR43031:SF18">
    <property type="entry name" value="RHODANESE-RELATED SULFURTRANSFERASES"/>
    <property type="match status" value="1"/>
</dbReference>
<dbReference type="AlphaFoldDB" id="A0A516V632"/>
<dbReference type="PROSITE" id="PS50206">
    <property type="entry name" value="RHODANESE_3"/>
    <property type="match status" value="1"/>
</dbReference>
<dbReference type="PANTHER" id="PTHR43031">
    <property type="entry name" value="FAD-DEPENDENT OXIDOREDUCTASE"/>
    <property type="match status" value="1"/>
</dbReference>
<organism evidence="2 3">
    <name type="scientific">Pseudoluteimonas lycopersici</name>
    <dbReference type="NCBI Taxonomy" id="1324796"/>
    <lineage>
        <taxon>Bacteria</taxon>
        <taxon>Pseudomonadati</taxon>
        <taxon>Pseudomonadota</taxon>
        <taxon>Gammaproteobacteria</taxon>
        <taxon>Lysobacterales</taxon>
        <taxon>Lysobacteraceae</taxon>
        <taxon>Pseudoluteimonas</taxon>
    </lineage>
</organism>
<dbReference type="SUPFAM" id="SSF52821">
    <property type="entry name" value="Rhodanese/Cell cycle control phosphatase"/>
    <property type="match status" value="1"/>
</dbReference>
<gene>
    <name evidence="2" type="ORF">FNZ56_08805</name>
</gene>
<dbReference type="InterPro" id="IPR050229">
    <property type="entry name" value="GlpE_sulfurtransferase"/>
</dbReference>
<dbReference type="SMART" id="SM00450">
    <property type="entry name" value="RHOD"/>
    <property type="match status" value="1"/>
</dbReference>
<dbReference type="EMBL" id="CP041742">
    <property type="protein sequence ID" value="QDQ73968.1"/>
    <property type="molecule type" value="Genomic_DNA"/>
</dbReference>
<protein>
    <submittedName>
        <fullName evidence="2">Rhodanese-like domain-containing protein</fullName>
    </submittedName>
</protein>
<accession>A0A516V632</accession>
<dbReference type="Pfam" id="PF00581">
    <property type="entry name" value="Rhodanese"/>
    <property type="match status" value="1"/>
</dbReference>
<name>A0A516V632_9GAMM</name>
<dbReference type="Gene3D" id="3.40.250.10">
    <property type="entry name" value="Rhodanese-like domain"/>
    <property type="match status" value="1"/>
</dbReference>
<dbReference type="Proteomes" id="UP000315891">
    <property type="component" value="Chromosome"/>
</dbReference>
<dbReference type="RefSeq" id="WP_143879479.1">
    <property type="nucleotide sequence ID" value="NZ_BAABLZ010000001.1"/>
</dbReference>
<reference evidence="2 3" key="1">
    <citation type="submission" date="2019-07" db="EMBL/GenBank/DDBJ databases">
        <title>Lysobacter weifangensis sp. nov., isolated from bensulfuron-methyl contaminated farmland soil.</title>
        <authorList>
            <person name="Zhao H."/>
        </authorList>
    </citation>
    <scope>NUCLEOTIDE SEQUENCE [LARGE SCALE GENOMIC DNA]</scope>
    <source>
        <strain evidence="2 3">CC-Bw-6</strain>
    </source>
</reference>